<feature type="compositionally biased region" description="Basic and acidic residues" evidence="2">
    <location>
        <begin position="238"/>
        <end position="250"/>
    </location>
</feature>
<dbReference type="AlphaFoldDB" id="U1GDA8"/>
<dbReference type="RefSeq" id="XP_007804706.1">
    <property type="nucleotide sequence ID" value="XM_007806515.1"/>
</dbReference>
<dbReference type="OrthoDB" id="1193027at2759"/>
<protein>
    <submittedName>
        <fullName evidence="3">Uncharacterized protein</fullName>
    </submittedName>
</protein>
<feature type="compositionally biased region" description="Basic and acidic residues" evidence="2">
    <location>
        <begin position="147"/>
        <end position="158"/>
    </location>
</feature>
<accession>U1GDA8</accession>
<dbReference type="HOGENOM" id="CLU_495240_0_0_1"/>
<sequence>MDYGLDGNMRINVAESQLQIDSVTVATENTDFDDSQIGMLELEIENLSLELEEEKRKSSGQQAECAKHLQELEDADRELFHCQTALQESEGKLANAQVEIRDKNEELTDAEEELMQCRQRVGELEQQIEHITERNQEEAQINEVKAVKPESELEESRKQCAQQGSLGQQQTPALDQINELLQETLEEQARLMIHTKALEDQVETLRRELQIVQNEAANKTEEMDVLRSYLRGSGQRKSKSERDPRETETEMERNLMIRDSMIGRYTHQIEELQVKARRIPQLASQLSKYESLHATLTSQRAALASDMETSTKAFEQKESEMRCRMLKLESTLSSSEAKNVAMKSAYQKEICDVKASKNALEQEKKKTARRLAELESKNKTLARDVKQREGTQKALEEAKRTLEKRVSDLEKVRAQQRSSLGIVFCVDLSGSLHGNPERLAKDAFRNLINNLCVEVPDAHEVAYIEQAISTVSGETGIDRRVILGMIMQESQGNVCVYTTCSADDVRNAGLMQSHIEVSFDLNNAEQSILQMVRDGVQGTPFGDGLVQALD</sequence>
<keyword evidence="4" id="KW-1185">Reference proteome</keyword>
<evidence type="ECO:0000256" key="2">
    <source>
        <dbReference type="SAM" id="MobiDB-lite"/>
    </source>
</evidence>
<evidence type="ECO:0000313" key="3">
    <source>
        <dbReference type="EMBL" id="ERF69676.1"/>
    </source>
</evidence>
<feature type="compositionally biased region" description="Low complexity" evidence="2">
    <location>
        <begin position="159"/>
        <end position="170"/>
    </location>
</feature>
<dbReference type="GeneID" id="19238707"/>
<feature type="coiled-coil region" evidence="1">
    <location>
        <begin position="37"/>
        <end position="141"/>
    </location>
</feature>
<reference evidence="4" key="1">
    <citation type="journal article" date="2014" name="BMC Genomics">
        <title>Genome characteristics reveal the impact of lichenization on lichen-forming fungus Endocarpon pusillum Hedwig (Verrucariales, Ascomycota).</title>
        <authorList>
            <person name="Wang Y.-Y."/>
            <person name="Liu B."/>
            <person name="Zhang X.-Y."/>
            <person name="Zhou Q.-M."/>
            <person name="Zhang T."/>
            <person name="Li H."/>
            <person name="Yu Y.-F."/>
            <person name="Zhang X.-L."/>
            <person name="Hao X.-Y."/>
            <person name="Wang M."/>
            <person name="Wang L."/>
            <person name="Wei J.-C."/>
        </authorList>
    </citation>
    <scope>NUCLEOTIDE SEQUENCE [LARGE SCALE GENOMIC DNA]</scope>
    <source>
        <strain evidence="4">Z07020 / HMAS-L-300199</strain>
    </source>
</reference>
<name>U1GDA8_ENDPU</name>
<gene>
    <name evidence="3" type="ORF">EPUS_03668</name>
</gene>
<evidence type="ECO:0000313" key="4">
    <source>
        <dbReference type="Proteomes" id="UP000019373"/>
    </source>
</evidence>
<dbReference type="EMBL" id="KE721401">
    <property type="protein sequence ID" value="ERF69676.1"/>
    <property type="molecule type" value="Genomic_DNA"/>
</dbReference>
<evidence type="ECO:0000256" key="1">
    <source>
        <dbReference type="SAM" id="Coils"/>
    </source>
</evidence>
<feature type="coiled-coil region" evidence="1">
    <location>
        <begin position="195"/>
        <end position="222"/>
    </location>
</feature>
<organism evidence="3 4">
    <name type="scientific">Endocarpon pusillum (strain Z07020 / HMAS-L-300199)</name>
    <name type="common">Lichen-forming fungus</name>
    <dbReference type="NCBI Taxonomy" id="1263415"/>
    <lineage>
        <taxon>Eukaryota</taxon>
        <taxon>Fungi</taxon>
        <taxon>Dikarya</taxon>
        <taxon>Ascomycota</taxon>
        <taxon>Pezizomycotina</taxon>
        <taxon>Eurotiomycetes</taxon>
        <taxon>Chaetothyriomycetidae</taxon>
        <taxon>Verrucariales</taxon>
        <taxon>Verrucariaceae</taxon>
        <taxon>Endocarpon</taxon>
    </lineage>
</organism>
<proteinExistence type="predicted"/>
<feature type="coiled-coil region" evidence="1">
    <location>
        <begin position="357"/>
        <end position="415"/>
    </location>
</feature>
<feature type="region of interest" description="Disordered" evidence="2">
    <location>
        <begin position="228"/>
        <end position="250"/>
    </location>
</feature>
<keyword evidence="1" id="KW-0175">Coiled coil</keyword>
<dbReference type="OMA" id="AHEVAYI"/>
<dbReference type="Proteomes" id="UP000019373">
    <property type="component" value="Unassembled WGS sequence"/>
</dbReference>
<feature type="region of interest" description="Disordered" evidence="2">
    <location>
        <begin position="147"/>
        <end position="170"/>
    </location>
</feature>